<evidence type="ECO:0000256" key="1">
    <source>
        <dbReference type="ARBA" id="ARBA00004651"/>
    </source>
</evidence>
<dbReference type="EMBL" id="CP000139">
    <property type="protein sequence ID" value="ABR40608.1"/>
    <property type="molecule type" value="Genomic_DNA"/>
</dbReference>
<gene>
    <name evidence="13" type="ordered locus">BVU_2969</name>
</gene>
<dbReference type="PANTHER" id="PTHR42985:SF47">
    <property type="entry name" value="INTEGRAL MEMBRANE TRANSPORT PROTEIN"/>
    <property type="match status" value="1"/>
</dbReference>
<dbReference type="CDD" id="cd10326">
    <property type="entry name" value="SLC5sbd_NIS-like"/>
    <property type="match status" value="1"/>
</dbReference>
<evidence type="ECO:0000256" key="12">
    <source>
        <dbReference type="SAM" id="Phobius"/>
    </source>
</evidence>
<feature type="transmembrane region" description="Helical" evidence="12">
    <location>
        <begin position="168"/>
        <end position="188"/>
    </location>
</feature>
<evidence type="ECO:0000256" key="5">
    <source>
        <dbReference type="ARBA" id="ARBA00022692"/>
    </source>
</evidence>
<feature type="transmembrane region" description="Helical" evidence="12">
    <location>
        <begin position="239"/>
        <end position="259"/>
    </location>
</feature>
<evidence type="ECO:0000313" key="14">
    <source>
        <dbReference type="Proteomes" id="UP000002861"/>
    </source>
</evidence>
<feature type="transmembrane region" description="Helical" evidence="12">
    <location>
        <begin position="132"/>
        <end position="156"/>
    </location>
</feature>
<dbReference type="PROSITE" id="PS50283">
    <property type="entry name" value="NA_SOLUT_SYMP_3"/>
    <property type="match status" value="1"/>
</dbReference>
<dbReference type="GO" id="GO:0015293">
    <property type="term" value="F:symporter activity"/>
    <property type="evidence" value="ECO:0007669"/>
    <property type="project" value="TreeGrafter"/>
</dbReference>
<dbReference type="GO" id="GO:0006814">
    <property type="term" value="P:sodium ion transport"/>
    <property type="evidence" value="ECO:0007669"/>
    <property type="project" value="UniProtKB-KW"/>
</dbReference>
<accession>A6L4J4</accession>
<keyword evidence="4" id="KW-1003">Cell membrane</keyword>
<keyword evidence="6 12" id="KW-1133">Transmembrane helix</keyword>
<dbReference type="Proteomes" id="UP000002861">
    <property type="component" value="Chromosome"/>
</dbReference>
<evidence type="ECO:0000256" key="4">
    <source>
        <dbReference type="ARBA" id="ARBA00022475"/>
    </source>
</evidence>
<dbReference type="KEGG" id="bvu:BVU_2969"/>
<protein>
    <submittedName>
        <fullName evidence="13">Na+/solute symporter</fullName>
    </submittedName>
</protein>
<evidence type="ECO:0000256" key="8">
    <source>
        <dbReference type="ARBA" id="ARBA00023065"/>
    </source>
</evidence>
<dbReference type="PaxDb" id="435590-BVU_2969"/>
<dbReference type="Pfam" id="PF00474">
    <property type="entry name" value="SSF"/>
    <property type="match status" value="1"/>
</dbReference>
<evidence type="ECO:0000256" key="7">
    <source>
        <dbReference type="ARBA" id="ARBA00023053"/>
    </source>
</evidence>
<feature type="transmembrane region" description="Helical" evidence="12">
    <location>
        <begin position="266"/>
        <end position="287"/>
    </location>
</feature>
<name>A6L4J4_PHOV8</name>
<dbReference type="InterPro" id="IPR001734">
    <property type="entry name" value="Na/solute_symporter"/>
</dbReference>
<dbReference type="HOGENOM" id="CLU_018808_11_4_10"/>
<feature type="transmembrane region" description="Helical" evidence="12">
    <location>
        <begin position="552"/>
        <end position="569"/>
    </location>
</feature>
<dbReference type="GO" id="GO:0005886">
    <property type="term" value="C:plasma membrane"/>
    <property type="evidence" value="ECO:0007669"/>
    <property type="project" value="UniProtKB-SubCell"/>
</dbReference>
<evidence type="ECO:0000256" key="6">
    <source>
        <dbReference type="ARBA" id="ARBA00022989"/>
    </source>
</evidence>
<dbReference type="InterPro" id="IPR038377">
    <property type="entry name" value="Na/Glc_symporter_sf"/>
</dbReference>
<comment type="similarity">
    <text evidence="2 11">Belongs to the sodium:solute symporter (SSF) (TC 2.A.21) family.</text>
</comment>
<feature type="transmembrane region" description="Helical" evidence="12">
    <location>
        <begin position="494"/>
        <end position="513"/>
    </location>
</feature>
<dbReference type="PANTHER" id="PTHR42985">
    <property type="entry name" value="SODIUM-COUPLED MONOCARBOXYLATE TRANSPORTER"/>
    <property type="match status" value="1"/>
</dbReference>
<evidence type="ECO:0000256" key="2">
    <source>
        <dbReference type="ARBA" id="ARBA00006434"/>
    </source>
</evidence>
<dbReference type="InterPro" id="IPR051163">
    <property type="entry name" value="Sodium:Solute_Symporter_SSF"/>
</dbReference>
<feature type="transmembrane region" description="Helical" evidence="12">
    <location>
        <begin position="324"/>
        <end position="341"/>
    </location>
</feature>
<evidence type="ECO:0000256" key="3">
    <source>
        <dbReference type="ARBA" id="ARBA00022448"/>
    </source>
</evidence>
<sequence length="583" mass="66216">MAHFTIFHFMFQGNHRITKRLYHSRILSEQMQYQPHGGLASHTRQLGKLSYRFFQQHGRILLVHQLFCIIMDANLRNFNDFEYICTQKNNMNGIYILLTILLYFGILLLVARLTGRHSDNDAFFRGNRRSPWYIVSFGMIGASLSGVTFVSVPGMVRGIDMTYMQTCFGFFIGYLIIAHVLLPLYYRLNLTSIYTYLGDRIGRHAYKTGASFFLLSKIIGAAARLYLVCLILQHYVFDAFHIPFAATVIGIVLLIWLYTRRSGIRTIVWTDSLQTLCLLLALGLILYEVSGQLDLDFPGLVHAIRENEHSRIFVFDDWHSKQNFFKQFFSGIFITIVMTGLDQDMMQKNLSCKNLREAQKNMYCYGISFVPVNFLFLSLGILLLLFASQLNIPLPAAGDEILPLFAAEGHLGFAVLIFFTIGIIAAAFSSADSALTALTTSFCIDIAGISHLSGKEAERRRKLVHFCISVLFIGFILLFKAVNNKSVIDAIYTIASYTYGPLLGLFAFGLFTPMRPRDRFVPYIAIASPLLCYAIDRLVFTSTGYQFGYEMLMFNGFLTFMGLTCLSIKTKNYGNTQCRICSK</sequence>
<feature type="transmembrane region" description="Helical" evidence="12">
    <location>
        <begin position="520"/>
        <end position="540"/>
    </location>
</feature>
<feature type="transmembrane region" description="Helical" evidence="12">
    <location>
        <begin position="362"/>
        <end position="387"/>
    </location>
</feature>
<keyword evidence="3" id="KW-0813">Transport</keyword>
<dbReference type="Gene3D" id="1.20.1730.10">
    <property type="entry name" value="Sodium/glucose cotransporter"/>
    <property type="match status" value="1"/>
</dbReference>
<evidence type="ECO:0000256" key="10">
    <source>
        <dbReference type="ARBA" id="ARBA00023201"/>
    </source>
</evidence>
<feature type="transmembrane region" description="Helical" evidence="12">
    <location>
        <begin position="209"/>
        <end position="233"/>
    </location>
</feature>
<reference evidence="13 14" key="1">
    <citation type="journal article" date="2007" name="PLoS Biol.">
        <title>Evolution of symbiotic bacteria in the distal human intestine.</title>
        <authorList>
            <person name="Xu J."/>
            <person name="Mahowald M.A."/>
            <person name="Ley R.E."/>
            <person name="Lozupone C.A."/>
            <person name="Hamady M."/>
            <person name="Martens E.C."/>
            <person name="Henrissat B."/>
            <person name="Coutinho P.M."/>
            <person name="Minx P."/>
            <person name="Latreille P."/>
            <person name="Cordum H."/>
            <person name="Van Brunt A."/>
            <person name="Kim K."/>
            <person name="Fulton R.S."/>
            <person name="Fulton L.A."/>
            <person name="Clifton S.W."/>
            <person name="Wilson R.K."/>
            <person name="Knight R.D."/>
            <person name="Gordon J.I."/>
        </authorList>
    </citation>
    <scope>NUCLEOTIDE SEQUENCE [LARGE SCALE GENOMIC DNA]</scope>
    <source>
        <strain evidence="14">ATCC 8482 / DSM 1447 / JCM 5826 / CCUG 4940 / NBRC 14291 / NCTC 11154</strain>
    </source>
</reference>
<dbReference type="AlphaFoldDB" id="A6L4J4"/>
<feature type="transmembrane region" description="Helical" evidence="12">
    <location>
        <begin position="93"/>
        <end position="111"/>
    </location>
</feature>
<keyword evidence="9 12" id="KW-0472">Membrane</keyword>
<feature type="transmembrane region" description="Helical" evidence="12">
    <location>
        <begin position="463"/>
        <end position="482"/>
    </location>
</feature>
<evidence type="ECO:0000256" key="11">
    <source>
        <dbReference type="RuleBase" id="RU362091"/>
    </source>
</evidence>
<organism evidence="13 14">
    <name type="scientific">Phocaeicola vulgatus (strain ATCC 8482 / DSM 1447 / JCM 5826 / CCUG 4940 / NBRC 14291 / NCTC 11154)</name>
    <name type="common">Bacteroides vulgatus</name>
    <dbReference type="NCBI Taxonomy" id="435590"/>
    <lineage>
        <taxon>Bacteria</taxon>
        <taxon>Pseudomonadati</taxon>
        <taxon>Bacteroidota</taxon>
        <taxon>Bacteroidia</taxon>
        <taxon>Bacteroidales</taxon>
        <taxon>Bacteroidaceae</taxon>
        <taxon>Phocaeicola</taxon>
    </lineage>
</organism>
<dbReference type="eggNOG" id="COG0591">
    <property type="taxonomic scope" value="Bacteria"/>
</dbReference>
<keyword evidence="7" id="KW-0915">Sodium</keyword>
<comment type="subcellular location">
    <subcellularLocation>
        <location evidence="1">Cell membrane</location>
        <topology evidence="1">Multi-pass membrane protein</topology>
    </subcellularLocation>
</comment>
<keyword evidence="5 12" id="KW-0812">Transmembrane</keyword>
<evidence type="ECO:0000313" key="13">
    <source>
        <dbReference type="EMBL" id="ABR40608.1"/>
    </source>
</evidence>
<proteinExistence type="inferred from homology"/>
<keyword evidence="8" id="KW-0406">Ion transport</keyword>
<feature type="transmembrane region" description="Helical" evidence="12">
    <location>
        <begin position="407"/>
        <end position="428"/>
    </location>
</feature>
<dbReference type="STRING" id="435590.BVU_2969"/>
<evidence type="ECO:0000256" key="9">
    <source>
        <dbReference type="ARBA" id="ARBA00023136"/>
    </source>
</evidence>
<keyword evidence="10" id="KW-0739">Sodium transport</keyword>